<feature type="region of interest" description="Disordered" evidence="1">
    <location>
        <begin position="1"/>
        <end position="34"/>
    </location>
</feature>
<proteinExistence type="predicted"/>
<dbReference type="InterPro" id="IPR003169">
    <property type="entry name" value="GYF"/>
</dbReference>
<dbReference type="Gene3D" id="3.30.1490.40">
    <property type="match status" value="1"/>
</dbReference>
<keyword evidence="4" id="KW-1185">Reference proteome</keyword>
<feature type="compositionally biased region" description="Basic residues" evidence="1">
    <location>
        <begin position="13"/>
        <end position="28"/>
    </location>
</feature>
<feature type="region of interest" description="Disordered" evidence="1">
    <location>
        <begin position="719"/>
        <end position="744"/>
    </location>
</feature>
<feature type="compositionally biased region" description="Pro residues" evidence="1">
    <location>
        <begin position="238"/>
        <end position="268"/>
    </location>
</feature>
<dbReference type="InterPro" id="IPR035445">
    <property type="entry name" value="GYF-like_dom_sf"/>
</dbReference>
<gene>
    <name evidence="3" type="ORF">ACHAXA_002044</name>
</gene>
<dbReference type="Proteomes" id="UP001530377">
    <property type="component" value="Unassembled WGS sequence"/>
</dbReference>
<dbReference type="PROSITE" id="PS50829">
    <property type="entry name" value="GYF"/>
    <property type="match status" value="1"/>
</dbReference>
<feature type="region of interest" description="Disordered" evidence="1">
    <location>
        <begin position="306"/>
        <end position="357"/>
    </location>
</feature>
<dbReference type="InterPro" id="IPR019007">
    <property type="entry name" value="Wbp11/ELF5/Saf1_N"/>
</dbReference>
<dbReference type="AlphaFoldDB" id="A0ABD3SSL8"/>
<dbReference type="Pfam" id="PF09429">
    <property type="entry name" value="Wbp11"/>
    <property type="match status" value="1"/>
</dbReference>
<protein>
    <recommendedName>
        <fullName evidence="2">GYF domain-containing protein</fullName>
    </recommendedName>
</protein>
<comment type="caution">
    <text evidence="3">The sequence shown here is derived from an EMBL/GenBank/DDBJ whole genome shotgun (WGS) entry which is preliminary data.</text>
</comment>
<dbReference type="EMBL" id="JALLPB020000002">
    <property type="protein sequence ID" value="KAL3827547.1"/>
    <property type="molecule type" value="Genomic_DNA"/>
</dbReference>
<evidence type="ECO:0000259" key="2">
    <source>
        <dbReference type="PROSITE" id="PS50829"/>
    </source>
</evidence>
<evidence type="ECO:0000313" key="3">
    <source>
        <dbReference type="EMBL" id="KAL3827547.1"/>
    </source>
</evidence>
<feature type="region of interest" description="Disordered" evidence="1">
    <location>
        <begin position="227"/>
        <end position="269"/>
    </location>
</feature>
<evidence type="ECO:0000256" key="1">
    <source>
        <dbReference type="SAM" id="MobiDB-lite"/>
    </source>
</evidence>
<feature type="compositionally biased region" description="Basic and acidic residues" evidence="1">
    <location>
        <begin position="723"/>
        <end position="732"/>
    </location>
</feature>
<reference evidence="3 4" key="1">
    <citation type="submission" date="2024-10" db="EMBL/GenBank/DDBJ databases">
        <title>Updated reference genomes for cyclostephanoid diatoms.</title>
        <authorList>
            <person name="Roberts W.R."/>
            <person name="Alverson A.J."/>
        </authorList>
    </citation>
    <scope>NUCLEOTIDE SEQUENCE [LARGE SCALE GENOMIC DNA]</scope>
    <source>
        <strain evidence="3 4">AJA228-03</strain>
    </source>
</reference>
<evidence type="ECO:0000313" key="4">
    <source>
        <dbReference type="Proteomes" id="UP001530377"/>
    </source>
</evidence>
<dbReference type="Pfam" id="PF02213">
    <property type="entry name" value="GYF"/>
    <property type="match status" value="1"/>
</dbReference>
<feature type="compositionally biased region" description="Acidic residues" evidence="1">
    <location>
        <begin position="550"/>
        <end position="565"/>
    </location>
</feature>
<dbReference type="SUPFAM" id="SSF55277">
    <property type="entry name" value="GYF domain"/>
    <property type="match status" value="1"/>
</dbReference>
<sequence length="760" mass="85224">MAKSENPIDVYRKQQRKKEVKKNKTARIKARDEKGTRSVEGVKAEISLLERKRDRNDEKAGLDAIETKKLERLQKELRIVSAECAKRRALAEEAQIERERELLAAQKTLAGVQKLNESKYSLLERFASVYYDEKMNPFGAPAPGQPKLYFADAQGTTTTMDSKRAVVPEKLSRKLNLKSGVKDEKIRSHLDDASRVVAWKNVGDDQGDAVNNQQQMATMQPPLVDALAPQHAHSPHRPSFPHPPPYLSPHMPPPPLPKEKIQPPPLPAPSKAVLRAVKRLSGKKNNATADIWASQEEMEYEQTVGGKSSMAMEGTTDQQPQQPYLPRWKRNKTNASTLKDNTADGNDPCCPNADGYGEYRNREQIERQWKEVAKLQKQQRDHAAKQVTMALSTSHTSYSVQLPIWYYRDNTSGAIQGPFSGEQMMGWRDFFPLFTPVRFGHVVSDLFIPLSEIDFMNPPIRPVPPPPPSLEKGIAAETNQSINDSYDGDGRRQCGLKSEPDESQAAMIPGEIAEQQPEPDVSVLPSSYEGTSDFDVKPQPEVEICVPPPSDDEDDYTSDVDDEDNNLNGDRIDPEVDICIPPPSDEDTDDENWEYDNNDERVPPPINDEGDQSEFPHPAVEEFSYAVDEGVPYPVDVEYPINEGYGYLDTGGAYASGEMSAVGPYPIAGEVVFGVTDDLNGRIEDYGLMPRVELKKKEYKVDKEVVGFVPSHLRVKRKNVTKKTSETSKTKTYEPPQMPEQGYSVADDYNKFMDELSELT</sequence>
<organism evidence="3 4">
    <name type="scientific">Cyclostephanos tholiformis</name>
    <dbReference type="NCBI Taxonomy" id="382380"/>
    <lineage>
        <taxon>Eukaryota</taxon>
        <taxon>Sar</taxon>
        <taxon>Stramenopiles</taxon>
        <taxon>Ochrophyta</taxon>
        <taxon>Bacillariophyta</taxon>
        <taxon>Coscinodiscophyceae</taxon>
        <taxon>Thalassiosirophycidae</taxon>
        <taxon>Stephanodiscales</taxon>
        <taxon>Stephanodiscaceae</taxon>
        <taxon>Cyclostephanos</taxon>
    </lineage>
</organism>
<accession>A0ABD3SSL8</accession>
<feature type="region of interest" description="Disordered" evidence="1">
    <location>
        <begin position="481"/>
        <end position="591"/>
    </location>
</feature>
<feature type="domain" description="GYF" evidence="2">
    <location>
        <begin position="402"/>
        <end position="451"/>
    </location>
</feature>
<name>A0ABD3SSL8_9STRA</name>
<feature type="compositionally biased region" description="Polar residues" evidence="1">
    <location>
        <begin position="333"/>
        <end position="344"/>
    </location>
</feature>